<dbReference type="GO" id="GO:0004180">
    <property type="term" value="F:carboxypeptidase activity"/>
    <property type="evidence" value="ECO:0007669"/>
    <property type="project" value="UniProtKB-KW"/>
</dbReference>
<gene>
    <name evidence="14" type="ORF">PYTT_2446</name>
</gene>
<dbReference type="GO" id="GO:0006508">
    <property type="term" value="P:proteolysis"/>
    <property type="evidence" value="ECO:0007669"/>
    <property type="project" value="UniProtKB-KW"/>
</dbReference>
<dbReference type="KEGG" id="agl:PYTT_2446"/>
<keyword evidence="4" id="KW-0121">Carboxypeptidase</keyword>
<comment type="similarity">
    <text evidence="2">In the C-terminal section; belongs to the transpeptidase family.</text>
</comment>
<keyword evidence="5" id="KW-0645">Protease</keyword>
<evidence type="ECO:0000256" key="10">
    <source>
        <dbReference type="ARBA" id="ARBA00044770"/>
    </source>
</evidence>
<dbReference type="EC" id="2.4.99.28" evidence="10"/>
<dbReference type="PANTHER" id="PTHR32282">
    <property type="entry name" value="BINDING PROTEIN TRANSPEPTIDASE, PUTATIVE-RELATED"/>
    <property type="match status" value="1"/>
</dbReference>
<proteinExistence type="inferred from homology"/>
<dbReference type="InterPro" id="IPR036950">
    <property type="entry name" value="PBP_transglycosylase"/>
</dbReference>
<dbReference type="Pfam" id="PF00905">
    <property type="entry name" value="Transpeptidase"/>
    <property type="match status" value="1"/>
</dbReference>
<dbReference type="InterPro" id="IPR050396">
    <property type="entry name" value="Glycosyltr_51/Transpeptidase"/>
</dbReference>
<evidence type="ECO:0000256" key="7">
    <source>
        <dbReference type="ARBA" id="ARBA00022679"/>
    </source>
</evidence>
<feature type="domain" description="Glycosyl transferase family 51" evidence="13">
    <location>
        <begin position="56"/>
        <end position="224"/>
    </location>
</feature>
<comment type="pathway">
    <text evidence="1">Cell wall biogenesis; peptidoglycan biosynthesis.</text>
</comment>
<evidence type="ECO:0000313" key="14">
    <source>
        <dbReference type="EMBL" id="SEH99959.1"/>
    </source>
</evidence>
<organism evidence="14 15">
    <name type="scientific">Akkermansia glycaniphila</name>
    <dbReference type="NCBI Taxonomy" id="1679444"/>
    <lineage>
        <taxon>Bacteria</taxon>
        <taxon>Pseudomonadati</taxon>
        <taxon>Verrucomicrobiota</taxon>
        <taxon>Verrucomicrobiia</taxon>
        <taxon>Verrucomicrobiales</taxon>
        <taxon>Akkermansiaceae</taxon>
        <taxon>Akkermansia</taxon>
    </lineage>
</organism>
<feature type="domain" description="Penicillin-binding protein transpeptidase" evidence="12">
    <location>
        <begin position="306"/>
        <end position="588"/>
    </location>
</feature>
<comment type="catalytic activity">
    <reaction evidence="11">
        <text>[GlcNAc-(1-&gt;4)-Mur2Ac(oyl-L-Ala-gamma-D-Glu-L-Lys-D-Ala-D-Ala)](n)-di-trans,octa-cis-undecaprenyl diphosphate + beta-D-GlcNAc-(1-&gt;4)-Mur2Ac(oyl-L-Ala-gamma-D-Glu-L-Lys-D-Ala-D-Ala)-di-trans,octa-cis-undecaprenyl diphosphate = [GlcNAc-(1-&gt;4)-Mur2Ac(oyl-L-Ala-gamma-D-Glu-L-Lys-D-Ala-D-Ala)](n+1)-di-trans,octa-cis-undecaprenyl diphosphate + di-trans,octa-cis-undecaprenyl diphosphate + H(+)</text>
        <dbReference type="Rhea" id="RHEA:23708"/>
        <dbReference type="Rhea" id="RHEA-COMP:9602"/>
        <dbReference type="Rhea" id="RHEA-COMP:9603"/>
        <dbReference type="ChEBI" id="CHEBI:15378"/>
        <dbReference type="ChEBI" id="CHEBI:58405"/>
        <dbReference type="ChEBI" id="CHEBI:60033"/>
        <dbReference type="ChEBI" id="CHEBI:78435"/>
        <dbReference type="EC" id="2.4.99.28"/>
    </reaction>
</comment>
<dbReference type="GO" id="GO:0008955">
    <property type="term" value="F:peptidoglycan glycosyltransferase activity"/>
    <property type="evidence" value="ECO:0007669"/>
    <property type="project" value="UniProtKB-EC"/>
</dbReference>
<comment type="similarity">
    <text evidence="3">In the N-terminal section; belongs to the glycosyltransferase 51 family.</text>
</comment>
<dbReference type="STRING" id="1679444.PYTT_2446"/>
<evidence type="ECO:0000256" key="4">
    <source>
        <dbReference type="ARBA" id="ARBA00022645"/>
    </source>
</evidence>
<dbReference type="PANTHER" id="PTHR32282:SF15">
    <property type="entry name" value="PENICILLIN-BINDING PROTEIN 1C"/>
    <property type="match status" value="1"/>
</dbReference>
<dbReference type="InterPro" id="IPR012338">
    <property type="entry name" value="Beta-lactam/transpept-like"/>
</dbReference>
<keyword evidence="6" id="KW-0328">Glycosyltransferase</keyword>
<evidence type="ECO:0000256" key="1">
    <source>
        <dbReference type="ARBA" id="ARBA00004752"/>
    </source>
</evidence>
<evidence type="ECO:0000256" key="5">
    <source>
        <dbReference type="ARBA" id="ARBA00022670"/>
    </source>
</evidence>
<sequence length="771" mass="84191">MRRALWPAVAVAVLFLLVWFALPWLVPLPQDEASAPLTLFDRNGRPLAFLPDRGGDVRSVVRFEELPQALVDAVLVAEDRRFEEHGGVDVLAVVRAAASRVGLAGRASGASTIHGQLAKLMEGSSSPERRTWGNKVRELLQARRMAMCWSREEVLVKYFARLGYGNQCFGPEAASFFYFGKGLRELSLAQCALLAALPNAPSRLNPLKYPERAKARRDWILRRLESERGYSREAVARALEEPVDCSAHRRRPWGEVVAPHVVSRVQRGHDAGSLRCSLDVRLQRQVERIAREEVGKLAGHRVSQAAVVVLDNATGEPLAWLGSVDRGPDAGGLLDGVFSVARSSGSVLKPFVYALALERGHLACEVIPDVPTFFRQPDGIDAPGNYDGRFRGPVPMRDALGSSLNIPVMRVLNELGGGRAFGGVEDLLELLRRLGFSTLDRKADEYGLGLAIGTGNVTLYELARAYAVLARLGSPLPVPPMRPGDFPRLHESVPQPGEPVLSRETCFILLDVLADVRARAATFGLRSPLRLPFRCAVKTGTSSNYRDNWCVGVTKEVTVAVWVGNYDGRAMLNLGGVDGAGPIFHRVMRAVYEGKDALFPLPGFPEPPGSLVQVDVDGRTGRQPAAGVPAEYVRREWCVRSRKPGAAEACDYADDGRVRLDHRYAGWLDLPGALGAGRFVLAGADALAESPRILVPPQNARYMLDPDMPNQGRHVMLKSNLDDARWACDTLKIEMRDGQPVAELQPGVHVIRLVHPSTGKCTAHTIQVGSL</sequence>
<protein>
    <recommendedName>
        <fullName evidence="10">peptidoglycan glycosyltransferase</fullName>
        <ecNumber evidence="10">2.4.99.28</ecNumber>
    </recommendedName>
</protein>
<dbReference type="Proteomes" id="UP000176204">
    <property type="component" value="Chromosome I"/>
</dbReference>
<dbReference type="AlphaFoldDB" id="A0A1H6ML39"/>
<dbReference type="SUPFAM" id="SSF56601">
    <property type="entry name" value="beta-lactamase/transpeptidase-like"/>
    <property type="match status" value="1"/>
</dbReference>
<accession>A0A1H6ML39</accession>
<evidence type="ECO:0000256" key="8">
    <source>
        <dbReference type="ARBA" id="ARBA00022801"/>
    </source>
</evidence>
<dbReference type="GO" id="GO:0030288">
    <property type="term" value="C:outer membrane-bounded periplasmic space"/>
    <property type="evidence" value="ECO:0007669"/>
    <property type="project" value="TreeGrafter"/>
</dbReference>
<dbReference type="SUPFAM" id="SSF53955">
    <property type="entry name" value="Lysozyme-like"/>
    <property type="match status" value="1"/>
</dbReference>
<dbReference type="Gene3D" id="1.10.3810.10">
    <property type="entry name" value="Biosynthetic peptidoglycan transglycosylase-like"/>
    <property type="match status" value="1"/>
</dbReference>
<evidence type="ECO:0000256" key="3">
    <source>
        <dbReference type="ARBA" id="ARBA00007739"/>
    </source>
</evidence>
<evidence type="ECO:0000256" key="9">
    <source>
        <dbReference type="ARBA" id="ARBA00023268"/>
    </source>
</evidence>
<dbReference type="GO" id="GO:0009252">
    <property type="term" value="P:peptidoglycan biosynthetic process"/>
    <property type="evidence" value="ECO:0007669"/>
    <property type="project" value="TreeGrafter"/>
</dbReference>
<evidence type="ECO:0000259" key="12">
    <source>
        <dbReference type="Pfam" id="PF00905"/>
    </source>
</evidence>
<dbReference type="Pfam" id="PF00912">
    <property type="entry name" value="Transgly"/>
    <property type="match status" value="1"/>
</dbReference>
<dbReference type="Gene3D" id="3.40.710.10">
    <property type="entry name" value="DD-peptidase/beta-lactamase superfamily"/>
    <property type="match status" value="1"/>
</dbReference>
<evidence type="ECO:0000256" key="6">
    <source>
        <dbReference type="ARBA" id="ARBA00022676"/>
    </source>
</evidence>
<keyword evidence="9" id="KW-0511">Multifunctional enzyme</keyword>
<keyword evidence="7" id="KW-0808">Transferase</keyword>
<dbReference type="InterPro" id="IPR001264">
    <property type="entry name" value="Glyco_trans_51"/>
</dbReference>
<keyword evidence="15" id="KW-1185">Reference proteome</keyword>
<dbReference type="GO" id="GO:0008658">
    <property type="term" value="F:penicillin binding"/>
    <property type="evidence" value="ECO:0007669"/>
    <property type="project" value="InterPro"/>
</dbReference>
<evidence type="ECO:0000256" key="11">
    <source>
        <dbReference type="ARBA" id="ARBA00049902"/>
    </source>
</evidence>
<evidence type="ECO:0000256" key="2">
    <source>
        <dbReference type="ARBA" id="ARBA00007090"/>
    </source>
</evidence>
<evidence type="ECO:0000313" key="15">
    <source>
        <dbReference type="Proteomes" id="UP000176204"/>
    </source>
</evidence>
<dbReference type="InterPro" id="IPR001460">
    <property type="entry name" value="PCN-bd_Tpept"/>
</dbReference>
<evidence type="ECO:0000259" key="13">
    <source>
        <dbReference type="Pfam" id="PF00912"/>
    </source>
</evidence>
<dbReference type="EMBL" id="LT629973">
    <property type="protein sequence ID" value="SEH99959.1"/>
    <property type="molecule type" value="Genomic_DNA"/>
</dbReference>
<dbReference type="InterPro" id="IPR023346">
    <property type="entry name" value="Lysozyme-like_dom_sf"/>
</dbReference>
<reference evidence="15" key="1">
    <citation type="submission" date="2016-09" db="EMBL/GenBank/DDBJ databases">
        <authorList>
            <person name="Koehorst J."/>
        </authorList>
    </citation>
    <scope>NUCLEOTIDE SEQUENCE [LARGE SCALE GENOMIC DNA]</scope>
</reference>
<keyword evidence="8" id="KW-0378">Hydrolase</keyword>
<name>A0A1H6ML39_9BACT</name>